<dbReference type="CDD" id="cd18085">
    <property type="entry name" value="TM1570-like"/>
    <property type="match status" value="1"/>
</dbReference>
<comment type="caution">
    <text evidence="2">The sequence shown here is derived from an EMBL/GenBank/DDBJ whole genome shotgun (WGS) entry which is preliminary data.</text>
</comment>
<evidence type="ECO:0000259" key="1">
    <source>
        <dbReference type="Pfam" id="PF09936"/>
    </source>
</evidence>
<protein>
    <recommendedName>
        <fullName evidence="1">tRNA (guanine-N(1)-)-methyltransferase C-terminal domain-containing protein</fullName>
    </recommendedName>
</protein>
<sequence>MRDKVYLGLVHYPVYNKKSEVVCTSVTNFDIHDISRTCKTYDVKGYHIIVPLDAQKQLTERILGYWKEGFGADHNKDREEAFTTTYATESIEKAMEEIEKVEGKRPKIITTSAKIYPNSISYENLSKEIFEDDDVYLLLFGTGWGLTEEIMEQSTHILEPIRGKARYNHLSVRSAVSIILDRLLGEN</sequence>
<dbReference type="RefSeq" id="WP_281834460.1">
    <property type="nucleotide sequence ID" value="NZ_BSDY01000005.1"/>
</dbReference>
<dbReference type="Gene3D" id="3.40.1280.10">
    <property type="match status" value="1"/>
</dbReference>
<gene>
    <name evidence="2" type="ORF">PM10SUCC1_12880</name>
</gene>
<dbReference type="EMBL" id="BSDY01000005">
    <property type="protein sequence ID" value="GLI55774.1"/>
    <property type="molecule type" value="Genomic_DNA"/>
</dbReference>
<evidence type="ECO:0000313" key="2">
    <source>
        <dbReference type="EMBL" id="GLI55774.1"/>
    </source>
</evidence>
<keyword evidence="3" id="KW-1185">Reference proteome</keyword>
<dbReference type="InterPro" id="IPR019230">
    <property type="entry name" value="RNA_MeTrfase_C_dom"/>
</dbReference>
<proteinExistence type="predicted"/>
<dbReference type="Proteomes" id="UP001144471">
    <property type="component" value="Unassembled WGS sequence"/>
</dbReference>
<reference evidence="2" key="1">
    <citation type="submission" date="2022-12" db="EMBL/GenBank/DDBJ databases">
        <title>Reference genome sequencing for broad-spectrum identification of bacterial and archaeal isolates by mass spectrometry.</title>
        <authorList>
            <person name="Sekiguchi Y."/>
            <person name="Tourlousse D.M."/>
        </authorList>
    </citation>
    <scope>NUCLEOTIDE SEQUENCE</scope>
    <source>
        <strain evidence="2">10succ1</strain>
    </source>
</reference>
<dbReference type="InterPro" id="IPR029026">
    <property type="entry name" value="tRNA_m1G_MTases_N"/>
</dbReference>
<accession>A0A9W6LMG5</accession>
<name>A0A9W6LMG5_9FUSO</name>
<dbReference type="AlphaFoldDB" id="A0A9W6LMG5"/>
<organism evidence="2 3">
    <name type="scientific">Propionigenium maris DSM 9537</name>
    <dbReference type="NCBI Taxonomy" id="1123000"/>
    <lineage>
        <taxon>Bacteria</taxon>
        <taxon>Fusobacteriati</taxon>
        <taxon>Fusobacteriota</taxon>
        <taxon>Fusobacteriia</taxon>
        <taxon>Fusobacteriales</taxon>
        <taxon>Fusobacteriaceae</taxon>
        <taxon>Propionigenium</taxon>
    </lineage>
</organism>
<feature type="domain" description="tRNA (guanine-N(1)-)-methyltransferase C-terminal" evidence="1">
    <location>
        <begin position="4"/>
        <end position="185"/>
    </location>
</feature>
<evidence type="ECO:0000313" key="3">
    <source>
        <dbReference type="Proteomes" id="UP001144471"/>
    </source>
</evidence>
<dbReference type="Pfam" id="PF09936">
    <property type="entry name" value="Methyltrn_RNA_4"/>
    <property type="match status" value="1"/>
</dbReference>